<dbReference type="Proteomes" id="UP000198736">
    <property type="component" value="Unassembled WGS sequence"/>
</dbReference>
<dbReference type="STRING" id="1742973.COMA2_170013"/>
<proteinExistence type="predicted"/>
<gene>
    <name evidence="1" type="ORF">COMA2_170013</name>
</gene>
<keyword evidence="2" id="KW-1185">Reference proteome</keyword>
<reference evidence="2" key="1">
    <citation type="submission" date="2015-10" db="EMBL/GenBank/DDBJ databases">
        <authorList>
            <person name="Luecker S."/>
            <person name="Luecker S."/>
        </authorList>
    </citation>
    <scope>NUCLEOTIDE SEQUENCE [LARGE SCALE GENOMIC DNA]</scope>
</reference>
<dbReference type="EMBL" id="CZPZ01000009">
    <property type="protein sequence ID" value="CUS34452.1"/>
    <property type="molecule type" value="Genomic_DNA"/>
</dbReference>
<evidence type="ECO:0000313" key="1">
    <source>
        <dbReference type="EMBL" id="CUS34452.1"/>
    </source>
</evidence>
<evidence type="ECO:0000313" key="2">
    <source>
        <dbReference type="Proteomes" id="UP000198736"/>
    </source>
</evidence>
<name>A0A0S4LEU5_9BACT</name>
<accession>A0A0S4LEU5</accession>
<organism evidence="1 2">
    <name type="scientific">Candidatus Nitrospira nitrificans</name>
    <dbReference type="NCBI Taxonomy" id="1742973"/>
    <lineage>
        <taxon>Bacteria</taxon>
        <taxon>Pseudomonadati</taxon>
        <taxon>Nitrospirota</taxon>
        <taxon>Nitrospiria</taxon>
        <taxon>Nitrospirales</taxon>
        <taxon>Nitrospiraceae</taxon>
        <taxon>Nitrospira</taxon>
    </lineage>
</organism>
<protein>
    <submittedName>
        <fullName evidence="1">Uncharacterized protein</fullName>
    </submittedName>
</protein>
<sequence length="46" mass="5148">MAAADRLIELYGELTKTKTDVNLGGSRLEEIVLASLELEREENEAR</sequence>
<dbReference type="AlphaFoldDB" id="A0A0S4LEU5"/>